<dbReference type="EMBL" id="CAJVPP010002781">
    <property type="protein sequence ID" value="CAG8611640.1"/>
    <property type="molecule type" value="Genomic_DNA"/>
</dbReference>
<keyword evidence="2" id="KW-1185">Reference proteome</keyword>
<accession>A0A9N9CUJ5</accession>
<comment type="caution">
    <text evidence="1">The sequence shown here is derived from an EMBL/GenBank/DDBJ whole genome shotgun (WGS) entry which is preliminary data.</text>
</comment>
<reference evidence="1" key="1">
    <citation type="submission" date="2021-06" db="EMBL/GenBank/DDBJ databases">
        <authorList>
            <person name="Kallberg Y."/>
            <person name="Tangrot J."/>
            <person name="Rosling A."/>
        </authorList>
    </citation>
    <scope>NUCLEOTIDE SEQUENCE</scope>
    <source>
        <strain evidence="1">87-6 pot B 2015</strain>
    </source>
</reference>
<sequence>IKNSHICTTNEKASNFINMNHGLGEMVVHQEEYHLIEAMLRSNTKIDSSSSYWWIPSKETAKTSFDELTTHNRLIR</sequence>
<protein>
    <submittedName>
        <fullName evidence="1">6509_t:CDS:1</fullName>
    </submittedName>
</protein>
<feature type="non-terminal residue" evidence="1">
    <location>
        <position position="76"/>
    </location>
</feature>
<name>A0A9N9CUJ5_FUNMO</name>
<dbReference type="AlphaFoldDB" id="A0A9N9CUJ5"/>
<dbReference type="Proteomes" id="UP000789375">
    <property type="component" value="Unassembled WGS sequence"/>
</dbReference>
<evidence type="ECO:0000313" key="2">
    <source>
        <dbReference type="Proteomes" id="UP000789375"/>
    </source>
</evidence>
<evidence type="ECO:0000313" key="1">
    <source>
        <dbReference type="EMBL" id="CAG8611640.1"/>
    </source>
</evidence>
<gene>
    <name evidence="1" type="ORF">FMOSSE_LOCUS9494</name>
</gene>
<organism evidence="1 2">
    <name type="scientific">Funneliformis mosseae</name>
    <name type="common">Endomycorrhizal fungus</name>
    <name type="synonym">Glomus mosseae</name>
    <dbReference type="NCBI Taxonomy" id="27381"/>
    <lineage>
        <taxon>Eukaryota</taxon>
        <taxon>Fungi</taxon>
        <taxon>Fungi incertae sedis</taxon>
        <taxon>Mucoromycota</taxon>
        <taxon>Glomeromycotina</taxon>
        <taxon>Glomeromycetes</taxon>
        <taxon>Glomerales</taxon>
        <taxon>Glomeraceae</taxon>
        <taxon>Funneliformis</taxon>
    </lineage>
</organism>
<proteinExistence type="predicted"/>